<name>A2C0I0_PROM1</name>
<comment type="similarity">
    <text evidence="6">Belongs to the TVP38/TMEM64 family.</text>
</comment>
<comment type="subcellular location">
    <subcellularLocation>
        <location evidence="1 6">Cell membrane</location>
        <topology evidence="1 6">Multi-pass membrane protein</topology>
    </subcellularLocation>
</comment>
<dbReference type="Pfam" id="PF09335">
    <property type="entry name" value="VTT_dom"/>
    <property type="match status" value="1"/>
</dbReference>
<evidence type="ECO:0000256" key="2">
    <source>
        <dbReference type="ARBA" id="ARBA00022475"/>
    </source>
</evidence>
<gene>
    <name evidence="8" type="ordered locus">NATL1_04261</name>
</gene>
<dbReference type="EMBL" id="CP000553">
    <property type="protein sequence ID" value="ABM74990.1"/>
    <property type="molecule type" value="Genomic_DNA"/>
</dbReference>
<feature type="transmembrane region" description="Helical" evidence="6">
    <location>
        <begin position="92"/>
        <end position="110"/>
    </location>
</feature>
<feature type="transmembrane region" description="Helical" evidence="6">
    <location>
        <begin position="142"/>
        <end position="162"/>
    </location>
</feature>
<feature type="transmembrane region" description="Helical" evidence="6">
    <location>
        <begin position="220"/>
        <end position="241"/>
    </location>
</feature>
<dbReference type="PANTHER" id="PTHR12677">
    <property type="entry name" value="GOLGI APPARATUS MEMBRANE PROTEIN TVP38-RELATED"/>
    <property type="match status" value="1"/>
</dbReference>
<keyword evidence="2 6" id="KW-1003">Cell membrane</keyword>
<dbReference type="Proteomes" id="UP000002592">
    <property type="component" value="Chromosome"/>
</dbReference>
<keyword evidence="4 6" id="KW-1133">Transmembrane helix</keyword>
<feature type="transmembrane region" description="Helical" evidence="6">
    <location>
        <begin position="12"/>
        <end position="32"/>
    </location>
</feature>
<evidence type="ECO:0000256" key="6">
    <source>
        <dbReference type="RuleBase" id="RU366058"/>
    </source>
</evidence>
<keyword evidence="5 6" id="KW-0472">Membrane</keyword>
<evidence type="ECO:0000313" key="8">
    <source>
        <dbReference type="EMBL" id="ABM74990.1"/>
    </source>
</evidence>
<keyword evidence="3 6" id="KW-0812">Transmembrane</keyword>
<dbReference type="InterPro" id="IPR032816">
    <property type="entry name" value="VTT_dom"/>
</dbReference>
<evidence type="ECO:0000256" key="1">
    <source>
        <dbReference type="ARBA" id="ARBA00004651"/>
    </source>
</evidence>
<reference evidence="9" key="1">
    <citation type="journal article" date="2007" name="PLoS Genet.">
        <title>Patterns and implications of gene gain and loss in the evolution of Prochlorococcus.</title>
        <authorList>
            <person name="Kettler G.C."/>
            <person name="Martiny A.C."/>
            <person name="Huang K."/>
            <person name="Zucker J."/>
            <person name="Coleman M.L."/>
            <person name="Rodrigue S."/>
            <person name="Chen F."/>
            <person name="Lapidus A."/>
            <person name="Ferriera S."/>
            <person name="Johnson J."/>
            <person name="Steglich C."/>
            <person name="Church G.M."/>
            <person name="Richardson P."/>
            <person name="Chisholm S.W."/>
        </authorList>
    </citation>
    <scope>NUCLEOTIDE SEQUENCE [LARGE SCALE GENOMIC DNA]</scope>
    <source>
        <strain evidence="9">NATL1A</strain>
    </source>
</reference>
<feature type="domain" description="VTT" evidence="7">
    <location>
        <begin position="73"/>
        <end position="184"/>
    </location>
</feature>
<dbReference type="KEGG" id="pme:NATL1_04261"/>
<sequence length="249" mass="28426">MTNKFIISKYFSYVIIIFFVVILIITFIHLDVNIIADFFYGIVSGLNTNNFFSLILIFLLFILRSTSIIIPVLPGTIFSATAGFQFGFTQGLVIIFFADFFSCSISFLLARKLGRKYITRLLGSRQMRRVESISQDYLENNYFLMTALLMSGFFDFVCYAIGLTKVTWKRFMPALIFSIIISDSPFVASGVAARKIKDIGLKNFLQKILNGELDTISGNYLFLFITSFLIIFTLAMINIYLQKKSNIIK</sequence>
<evidence type="ECO:0000256" key="3">
    <source>
        <dbReference type="ARBA" id="ARBA00022692"/>
    </source>
</evidence>
<dbReference type="GO" id="GO:0005886">
    <property type="term" value="C:plasma membrane"/>
    <property type="evidence" value="ECO:0007669"/>
    <property type="project" value="UniProtKB-SubCell"/>
</dbReference>
<evidence type="ECO:0000256" key="4">
    <source>
        <dbReference type="ARBA" id="ARBA00022989"/>
    </source>
</evidence>
<dbReference type="AlphaFoldDB" id="A2C0I0"/>
<evidence type="ECO:0000259" key="7">
    <source>
        <dbReference type="Pfam" id="PF09335"/>
    </source>
</evidence>
<dbReference type="InterPro" id="IPR015414">
    <property type="entry name" value="TMEM64"/>
</dbReference>
<accession>A2C0I0</accession>
<evidence type="ECO:0000313" key="9">
    <source>
        <dbReference type="Proteomes" id="UP000002592"/>
    </source>
</evidence>
<dbReference type="PANTHER" id="PTHR12677:SF49">
    <property type="entry name" value="TVP38_TMEM64 FAMILY MEMBRANE PROTEIN"/>
    <property type="match status" value="1"/>
</dbReference>
<organism evidence="8 9">
    <name type="scientific">Prochlorococcus marinus (strain NATL1A)</name>
    <dbReference type="NCBI Taxonomy" id="167555"/>
    <lineage>
        <taxon>Bacteria</taxon>
        <taxon>Bacillati</taxon>
        <taxon>Cyanobacteriota</taxon>
        <taxon>Cyanophyceae</taxon>
        <taxon>Synechococcales</taxon>
        <taxon>Prochlorococcaceae</taxon>
        <taxon>Prochlorococcus</taxon>
    </lineage>
</organism>
<proteinExistence type="inferred from homology"/>
<dbReference type="HOGENOM" id="CLU_038944_9_0_3"/>
<dbReference type="eggNOG" id="COG0398">
    <property type="taxonomic scope" value="Bacteria"/>
</dbReference>
<evidence type="ECO:0000256" key="5">
    <source>
        <dbReference type="ARBA" id="ARBA00023136"/>
    </source>
</evidence>
<protein>
    <recommendedName>
        <fullName evidence="6">TVP38/TMEM64 family membrane protein</fullName>
    </recommendedName>
</protein>
<comment type="caution">
    <text evidence="6">Lacks conserved residue(s) required for the propagation of feature annotation.</text>
</comment>